<evidence type="ECO:0000256" key="1">
    <source>
        <dbReference type="SAM" id="SignalP"/>
    </source>
</evidence>
<dbReference type="NCBIfam" id="NF033206">
    <property type="entry name" value="ScyE_fam"/>
    <property type="match status" value="1"/>
</dbReference>
<evidence type="ECO:0000313" key="3">
    <source>
        <dbReference type="Proteomes" id="UP001589611"/>
    </source>
</evidence>
<dbReference type="RefSeq" id="WP_344713057.1">
    <property type="nucleotide sequence ID" value="NZ_BAAAWH010000001.1"/>
</dbReference>
<dbReference type="InterPro" id="IPR048031">
    <property type="entry name" value="ScyD/ScyE-like"/>
</dbReference>
<name>A0ABV5T127_9MICO</name>
<proteinExistence type="predicted"/>
<protein>
    <submittedName>
        <fullName evidence="2">ScyD/ScyE family protein</fullName>
    </submittedName>
</protein>
<dbReference type="EMBL" id="JBHMBE010000003">
    <property type="protein sequence ID" value="MFB9646270.1"/>
    <property type="molecule type" value="Genomic_DNA"/>
</dbReference>
<feature type="chain" id="PRO_5047419832" evidence="1">
    <location>
        <begin position="30"/>
        <end position="375"/>
    </location>
</feature>
<keyword evidence="3" id="KW-1185">Reference proteome</keyword>
<feature type="signal peptide" evidence="1">
    <location>
        <begin position="1"/>
        <end position="29"/>
    </location>
</feature>
<comment type="caution">
    <text evidence="2">The sequence shown here is derived from an EMBL/GenBank/DDBJ whole genome shotgun (WGS) entry which is preliminary data.</text>
</comment>
<dbReference type="Proteomes" id="UP001589611">
    <property type="component" value="Unassembled WGS sequence"/>
</dbReference>
<sequence length="375" mass="37446">MSHPNKRKARRGAVALLTAVAAAITFASAGVSAAAAGTQESWVVATGLDNPRQLSIGAGGTVYVAEAGTGGDGPCVPNPEDPAANECLGSTGAVTEIRRGTQTRVVTGLPSLAGPDGSGATGPSAVSVRGNNIAVLMGLGGDLDKRALLGPAGAGLGTVLTGRIGQTLTIAADVTAYEEAANPDGGEVDSNPSGFTDVNSKRWTVADAGANAIVAVGGNLADATVAVLPPVLAVPPWGGDPIPAQSVPTQVVSGPDGAYYASELLGFPFPVGESRIWRVVPGQEPTVYATGLSNVTSLVWQHQTLYAVQFSDGSLLSEEPPIGSLRRVVPGAAEHPAVLAGLFAPYGVTVHGKTAYVSVGSILAGGGEVHAVNLR</sequence>
<dbReference type="InterPro" id="IPR006311">
    <property type="entry name" value="TAT_signal"/>
</dbReference>
<accession>A0ABV5T127</accession>
<dbReference type="SUPFAM" id="SSF63825">
    <property type="entry name" value="YWTD domain"/>
    <property type="match status" value="1"/>
</dbReference>
<organism evidence="2 3">
    <name type="scientific">Microbacterium terregens</name>
    <dbReference type="NCBI Taxonomy" id="69363"/>
    <lineage>
        <taxon>Bacteria</taxon>
        <taxon>Bacillati</taxon>
        <taxon>Actinomycetota</taxon>
        <taxon>Actinomycetes</taxon>
        <taxon>Micrococcales</taxon>
        <taxon>Microbacteriaceae</taxon>
        <taxon>Microbacterium</taxon>
    </lineage>
</organism>
<gene>
    <name evidence="2" type="ORF">ACFFPJ_10715</name>
</gene>
<keyword evidence="1" id="KW-0732">Signal</keyword>
<reference evidence="2 3" key="1">
    <citation type="submission" date="2024-09" db="EMBL/GenBank/DDBJ databases">
        <authorList>
            <person name="Sun Q."/>
            <person name="Mori K."/>
        </authorList>
    </citation>
    <scope>NUCLEOTIDE SEQUENCE [LARGE SCALE GENOMIC DNA]</scope>
    <source>
        <strain evidence="2 3">JCM 1342</strain>
    </source>
</reference>
<evidence type="ECO:0000313" key="2">
    <source>
        <dbReference type="EMBL" id="MFB9646270.1"/>
    </source>
</evidence>
<dbReference type="PROSITE" id="PS51318">
    <property type="entry name" value="TAT"/>
    <property type="match status" value="1"/>
</dbReference>